<reference evidence="2" key="1">
    <citation type="submission" date="2019-08" db="EMBL/GenBank/DDBJ databases">
        <authorList>
            <person name="Kucharzyk K."/>
            <person name="Murdoch R.W."/>
            <person name="Higgins S."/>
            <person name="Loffler F."/>
        </authorList>
    </citation>
    <scope>NUCLEOTIDE SEQUENCE</scope>
</reference>
<proteinExistence type="predicted"/>
<evidence type="ECO:0000256" key="1">
    <source>
        <dbReference type="SAM" id="MobiDB-lite"/>
    </source>
</evidence>
<feature type="region of interest" description="Disordered" evidence="1">
    <location>
        <begin position="31"/>
        <end position="60"/>
    </location>
</feature>
<evidence type="ECO:0000313" key="2">
    <source>
        <dbReference type="EMBL" id="MPN64044.1"/>
    </source>
</evidence>
<dbReference type="AlphaFoldDB" id="A0A645JWL4"/>
<name>A0A645JWL4_9ZZZZ</name>
<comment type="caution">
    <text evidence="2">The sequence shown here is derived from an EMBL/GenBank/DDBJ whole genome shotgun (WGS) entry which is preliminary data.</text>
</comment>
<gene>
    <name evidence="2" type="ORF">SDC9_211815</name>
</gene>
<sequence length="81" mass="8851">MIRAPAHRLEGRAADGVLQLAHIARPAIGAQHRLGRRRQAQPAQPQARAVEFQKAPGQQQHVVATLAQRRNGDGVDRQPVV</sequence>
<organism evidence="2">
    <name type="scientific">bioreactor metagenome</name>
    <dbReference type="NCBI Taxonomy" id="1076179"/>
    <lineage>
        <taxon>unclassified sequences</taxon>
        <taxon>metagenomes</taxon>
        <taxon>ecological metagenomes</taxon>
    </lineage>
</organism>
<dbReference type="EMBL" id="VSSQ01144387">
    <property type="protein sequence ID" value="MPN64044.1"/>
    <property type="molecule type" value="Genomic_DNA"/>
</dbReference>
<feature type="compositionally biased region" description="Low complexity" evidence="1">
    <location>
        <begin position="40"/>
        <end position="49"/>
    </location>
</feature>
<protein>
    <submittedName>
        <fullName evidence="2">Uncharacterized protein</fullName>
    </submittedName>
</protein>
<accession>A0A645JWL4</accession>